<dbReference type="SUPFAM" id="SSF50494">
    <property type="entry name" value="Trypsin-like serine proteases"/>
    <property type="match status" value="1"/>
</dbReference>
<keyword evidence="2" id="KW-1185">Reference proteome</keyword>
<gene>
    <name evidence="1" type="ORF">AAE3_LOCUS474</name>
</gene>
<dbReference type="Proteomes" id="UP000467700">
    <property type="component" value="Unassembled WGS sequence"/>
</dbReference>
<sequence>MSANKDFTSIIISMAHHIVPNPPTGAPYLPSPVETKYYLYGLPSGARMIARSSADVWMPPTSAEAYLEPKELAVFGAHSLNGVWDDIVGPAMEAYLADQQVQCSIMHPVRLGAVGQTPDPPPAFVMIGVHHDTVSAESGLRVAVHCRSILLDHQIEDVHVIVYESKYRFLAGLYKPAVTSNPIAIVREPFSTTLGIPICNATTPNFEGTGGFFFIDSAKPGKLFLLTARHVLFHPDKEPNTLYRFLESGGGAKHKVLLMGEAAFKARCGDIEAAIGAKEIILEQLARRLELADNLDEEEAGDERDEVEALTNAANKAIEALKKLLADIVRDWTDKENRVIGHVTLSPPISFNHVDGGFTEDWAVVELLPSMISKLNLVGNAIDLGSVAVDELTAWMYPQLSNPSAFKYPGDRLLRFFGTVSDDEMYKPDPRTKDQDNDPVIMVLKNGNSTNLTVGRLNTIRAFTRTYFKGKPGAMSKEIAVLPRSSKSGPFSAKGDSGSGVIDAKGRACGLLTGGDGATDVSDCTFLTSVNFLVKRLKEHGIRANIFPVPAEM</sequence>
<comment type="caution">
    <text evidence="1">The sequence shown here is derived from an EMBL/GenBank/DDBJ whole genome shotgun (WGS) entry which is preliminary data.</text>
</comment>
<evidence type="ECO:0008006" key="3">
    <source>
        <dbReference type="Google" id="ProtNLM"/>
    </source>
</evidence>
<accession>A0A8S0WTZ1</accession>
<dbReference type="OrthoDB" id="5424209at2759"/>
<proteinExistence type="predicted"/>
<dbReference type="InterPro" id="IPR009003">
    <property type="entry name" value="Peptidase_S1_PA"/>
</dbReference>
<evidence type="ECO:0000313" key="2">
    <source>
        <dbReference type="Proteomes" id="UP000467700"/>
    </source>
</evidence>
<protein>
    <recommendedName>
        <fullName evidence="3">Peptidase S1 domain-containing protein</fullName>
    </recommendedName>
</protein>
<dbReference type="AlphaFoldDB" id="A0A8S0WTZ1"/>
<dbReference type="EMBL" id="CACVBS010000001">
    <property type="protein sequence ID" value="CAA7257315.1"/>
    <property type="molecule type" value="Genomic_DNA"/>
</dbReference>
<reference evidence="1 2" key="1">
    <citation type="submission" date="2020-01" db="EMBL/GenBank/DDBJ databases">
        <authorList>
            <person name="Gupta K D."/>
        </authorList>
    </citation>
    <scope>NUCLEOTIDE SEQUENCE [LARGE SCALE GENOMIC DNA]</scope>
</reference>
<evidence type="ECO:0000313" key="1">
    <source>
        <dbReference type="EMBL" id="CAA7257315.1"/>
    </source>
</evidence>
<name>A0A8S0WTZ1_CYCAE</name>
<organism evidence="1 2">
    <name type="scientific">Cyclocybe aegerita</name>
    <name type="common">Black poplar mushroom</name>
    <name type="synonym">Agrocybe aegerita</name>
    <dbReference type="NCBI Taxonomy" id="1973307"/>
    <lineage>
        <taxon>Eukaryota</taxon>
        <taxon>Fungi</taxon>
        <taxon>Dikarya</taxon>
        <taxon>Basidiomycota</taxon>
        <taxon>Agaricomycotina</taxon>
        <taxon>Agaricomycetes</taxon>
        <taxon>Agaricomycetidae</taxon>
        <taxon>Agaricales</taxon>
        <taxon>Agaricineae</taxon>
        <taxon>Bolbitiaceae</taxon>
        <taxon>Cyclocybe</taxon>
    </lineage>
</organism>